<accession>A0A8J3YTB4</accession>
<dbReference type="Pfam" id="PF14030">
    <property type="entry name" value="DUF4245"/>
    <property type="match status" value="1"/>
</dbReference>
<dbReference type="RefSeq" id="WP_203903527.1">
    <property type="nucleotide sequence ID" value="NZ_BOPF01000033.1"/>
</dbReference>
<comment type="caution">
    <text evidence="3">The sequence shown here is derived from an EMBL/GenBank/DDBJ whole genome shotgun (WGS) entry which is preliminary data.</text>
</comment>
<feature type="compositionally biased region" description="Pro residues" evidence="1">
    <location>
        <begin position="14"/>
        <end position="32"/>
    </location>
</feature>
<dbReference type="AlphaFoldDB" id="A0A8J3YTB4"/>
<dbReference type="InterPro" id="IPR025339">
    <property type="entry name" value="DUF4245"/>
</dbReference>
<sequence length="246" mass="26128">MSESSWPQGTGRAPRPPDSTDPDLAPLPPDGPGPAYGEDHPPALTGQIPAYADDTDYDDDDEPVEDGLRENRGPVQAVAERSRRPRDMVISIGVLVGILLVLFGVYSFLGGGDSAAIDPGPTYAEARAAAAFPVLEPKGLSDDWKPVRALYQPQQSGAELRVGYETPDGGSVQLIEGSLPPEEMLRRELGGERTSSGNVDVGGRSWESYPARTGEKALVLREPGRTVIVVGKASEDELKQLAGSLK</sequence>
<reference evidence="3" key="1">
    <citation type="submission" date="2021-01" db="EMBL/GenBank/DDBJ databases">
        <title>Whole genome shotgun sequence of Virgisporangium aliadipatigenens NBRC 105644.</title>
        <authorList>
            <person name="Komaki H."/>
            <person name="Tamura T."/>
        </authorList>
    </citation>
    <scope>NUCLEOTIDE SEQUENCE</scope>
    <source>
        <strain evidence="3">NBRC 105644</strain>
    </source>
</reference>
<protein>
    <recommendedName>
        <fullName evidence="5">DUF4245 domain-containing protein</fullName>
    </recommendedName>
</protein>
<feature type="compositionally biased region" description="Acidic residues" evidence="1">
    <location>
        <begin position="53"/>
        <end position="65"/>
    </location>
</feature>
<feature type="transmembrane region" description="Helical" evidence="2">
    <location>
        <begin position="89"/>
        <end position="109"/>
    </location>
</feature>
<organism evidence="3 4">
    <name type="scientific">Virgisporangium aliadipatigenens</name>
    <dbReference type="NCBI Taxonomy" id="741659"/>
    <lineage>
        <taxon>Bacteria</taxon>
        <taxon>Bacillati</taxon>
        <taxon>Actinomycetota</taxon>
        <taxon>Actinomycetes</taxon>
        <taxon>Micromonosporales</taxon>
        <taxon>Micromonosporaceae</taxon>
        <taxon>Virgisporangium</taxon>
    </lineage>
</organism>
<evidence type="ECO:0000256" key="2">
    <source>
        <dbReference type="SAM" id="Phobius"/>
    </source>
</evidence>
<gene>
    <name evidence="3" type="ORF">Val02_69630</name>
</gene>
<dbReference type="EMBL" id="BOPF01000033">
    <property type="protein sequence ID" value="GIJ50077.1"/>
    <property type="molecule type" value="Genomic_DNA"/>
</dbReference>
<proteinExistence type="predicted"/>
<keyword evidence="2" id="KW-0472">Membrane</keyword>
<evidence type="ECO:0008006" key="5">
    <source>
        <dbReference type="Google" id="ProtNLM"/>
    </source>
</evidence>
<evidence type="ECO:0000313" key="3">
    <source>
        <dbReference type="EMBL" id="GIJ50077.1"/>
    </source>
</evidence>
<name>A0A8J3YTB4_9ACTN</name>
<evidence type="ECO:0000313" key="4">
    <source>
        <dbReference type="Proteomes" id="UP000619260"/>
    </source>
</evidence>
<keyword evidence="4" id="KW-1185">Reference proteome</keyword>
<keyword evidence="2" id="KW-1133">Transmembrane helix</keyword>
<evidence type="ECO:0000256" key="1">
    <source>
        <dbReference type="SAM" id="MobiDB-lite"/>
    </source>
</evidence>
<keyword evidence="2" id="KW-0812">Transmembrane</keyword>
<feature type="region of interest" description="Disordered" evidence="1">
    <location>
        <begin position="1"/>
        <end position="83"/>
    </location>
</feature>
<dbReference type="Proteomes" id="UP000619260">
    <property type="component" value="Unassembled WGS sequence"/>
</dbReference>